<reference evidence="6" key="1">
    <citation type="journal article" date="2014" name="Int. J. Syst. Evol. Microbiol.">
        <title>Complete genome sequence of Corynebacterium casei LMG S-19264T (=DSM 44701T), isolated from a smear-ripened cheese.</title>
        <authorList>
            <consortium name="US DOE Joint Genome Institute (JGI-PGF)"/>
            <person name="Walter F."/>
            <person name="Albersmeier A."/>
            <person name="Kalinowski J."/>
            <person name="Ruckert C."/>
        </authorList>
    </citation>
    <scope>NUCLEOTIDE SEQUENCE</scope>
    <source>
        <strain evidence="6">VKM Ac-1401</strain>
    </source>
</reference>
<evidence type="ECO:0000259" key="5">
    <source>
        <dbReference type="PROSITE" id="PS50977"/>
    </source>
</evidence>
<gene>
    <name evidence="6" type="ORF">GCM10017584_06940</name>
</gene>
<protein>
    <submittedName>
        <fullName evidence="6">TetR family transcriptional regulator</fullName>
    </submittedName>
</protein>
<evidence type="ECO:0000256" key="4">
    <source>
        <dbReference type="PROSITE-ProRule" id="PRU00335"/>
    </source>
</evidence>
<dbReference type="Gene3D" id="1.10.357.10">
    <property type="entry name" value="Tetracycline Repressor, domain 2"/>
    <property type="match status" value="1"/>
</dbReference>
<keyword evidence="7" id="KW-1185">Reference proteome</keyword>
<keyword evidence="3" id="KW-0804">Transcription</keyword>
<organism evidence="6 7">
    <name type="scientific">Leifsonia poae</name>
    <dbReference type="NCBI Taxonomy" id="110933"/>
    <lineage>
        <taxon>Bacteria</taxon>
        <taxon>Bacillati</taxon>
        <taxon>Actinomycetota</taxon>
        <taxon>Actinomycetes</taxon>
        <taxon>Micrococcales</taxon>
        <taxon>Microbacteriaceae</taxon>
        <taxon>Leifsonia</taxon>
    </lineage>
</organism>
<dbReference type="SUPFAM" id="SSF46689">
    <property type="entry name" value="Homeodomain-like"/>
    <property type="match status" value="1"/>
</dbReference>
<sequence length="186" mass="19711">MPTPDKTSRAAIVAAGRELVERAGPDGLTMQAVAERVGVRAPSLYKRVRDRRELLALVVAATLGDLTARLEALDEHADPTRRLAEQADALRRFAHEHPVGFGLVFAAHGAPRPEQAAVVRSVAPLLDAVAALTGPDHALDGARLVTAWANGFITMELGGLFGLGGDVESAWRWGLDRIVASLAAET</sequence>
<feature type="domain" description="HTH tetR-type" evidence="5">
    <location>
        <begin position="6"/>
        <end position="66"/>
    </location>
</feature>
<dbReference type="SUPFAM" id="SSF48498">
    <property type="entry name" value="Tetracyclin repressor-like, C-terminal domain"/>
    <property type="match status" value="1"/>
</dbReference>
<name>A0A9W6LYS2_9MICO</name>
<dbReference type="InterPro" id="IPR001647">
    <property type="entry name" value="HTH_TetR"/>
</dbReference>
<dbReference type="PROSITE" id="PS50977">
    <property type="entry name" value="HTH_TETR_2"/>
    <property type="match status" value="1"/>
</dbReference>
<evidence type="ECO:0000256" key="2">
    <source>
        <dbReference type="ARBA" id="ARBA00023125"/>
    </source>
</evidence>
<dbReference type="InterPro" id="IPR025996">
    <property type="entry name" value="MT1864/Rv1816-like_C"/>
</dbReference>
<reference evidence="6" key="2">
    <citation type="submission" date="2023-01" db="EMBL/GenBank/DDBJ databases">
        <authorList>
            <person name="Sun Q."/>
            <person name="Evtushenko L."/>
        </authorList>
    </citation>
    <scope>NUCLEOTIDE SEQUENCE</scope>
    <source>
        <strain evidence="6">VKM Ac-1401</strain>
    </source>
</reference>
<dbReference type="Gene3D" id="1.10.10.60">
    <property type="entry name" value="Homeodomain-like"/>
    <property type="match status" value="1"/>
</dbReference>
<dbReference type="EMBL" id="BSEN01000002">
    <property type="protein sequence ID" value="GLJ75121.1"/>
    <property type="molecule type" value="Genomic_DNA"/>
</dbReference>
<dbReference type="GO" id="GO:0000976">
    <property type="term" value="F:transcription cis-regulatory region binding"/>
    <property type="evidence" value="ECO:0007669"/>
    <property type="project" value="TreeGrafter"/>
</dbReference>
<dbReference type="RefSeq" id="WP_271175811.1">
    <property type="nucleotide sequence ID" value="NZ_BAAAJO010000001.1"/>
</dbReference>
<dbReference type="PANTHER" id="PTHR30055:SF234">
    <property type="entry name" value="HTH-TYPE TRANSCRIPTIONAL REGULATOR BETI"/>
    <property type="match status" value="1"/>
</dbReference>
<comment type="caution">
    <text evidence="6">The sequence shown here is derived from an EMBL/GenBank/DDBJ whole genome shotgun (WGS) entry which is preliminary data.</text>
</comment>
<keyword evidence="2 4" id="KW-0238">DNA-binding</keyword>
<dbReference type="InterPro" id="IPR050109">
    <property type="entry name" value="HTH-type_TetR-like_transc_reg"/>
</dbReference>
<keyword evidence="1" id="KW-0805">Transcription regulation</keyword>
<dbReference type="Pfam" id="PF13305">
    <property type="entry name" value="TetR_C_33"/>
    <property type="match status" value="1"/>
</dbReference>
<accession>A0A9W6LYS2</accession>
<dbReference type="GO" id="GO:0003700">
    <property type="term" value="F:DNA-binding transcription factor activity"/>
    <property type="evidence" value="ECO:0007669"/>
    <property type="project" value="TreeGrafter"/>
</dbReference>
<dbReference type="PANTHER" id="PTHR30055">
    <property type="entry name" value="HTH-TYPE TRANSCRIPTIONAL REGULATOR RUTR"/>
    <property type="match status" value="1"/>
</dbReference>
<proteinExistence type="predicted"/>
<dbReference type="Pfam" id="PF00440">
    <property type="entry name" value="TetR_N"/>
    <property type="match status" value="1"/>
</dbReference>
<dbReference type="AlphaFoldDB" id="A0A9W6LYS2"/>
<evidence type="ECO:0000313" key="7">
    <source>
        <dbReference type="Proteomes" id="UP001142372"/>
    </source>
</evidence>
<dbReference type="InterPro" id="IPR009057">
    <property type="entry name" value="Homeodomain-like_sf"/>
</dbReference>
<evidence type="ECO:0000256" key="1">
    <source>
        <dbReference type="ARBA" id="ARBA00023015"/>
    </source>
</evidence>
<evidence type="ECO:0000313" key="6">
    <source>
        <dbReference type="EMBL" id="GLJ75121.1"/>
    </source>
</evidence>
<dbReference type="Proteomes" id="UP001142372">
    <property type="component" value="Unassembled WGS sequence"/>
</dbReference>
<dbReference type="InterPro" id="IPR036271">
    <property type="entry name" value="Tet_transcr_reg_TetR-rel_C_sf"/>
</dbReference>
<evidence type="ECO:0000256" key="3">
    <source>
        <dbReference type="ARBA" id="ARBA00023163"/>
    </source>
</evidence>
<feature type="DNA-binding region" description="H-T-H motif" evidence="4">
    <location>
        <begin position="29"/>
        <end position="48"/>
    </location>
</feature>